<gene>
    <name evidence="2" type="ORF">FBZ95_102217</name>
</gene>
<feature type="compositionally biased region" description="Acidic residues" evidence="1">
    <location>
        <begin position="148"/>
        <end position="158"/>
    </location>
</feature>
<evidence type="ECO:0000313" key="2">
    <source>
        <dbReference type="EMBL" id="TWB80999.1"/>
    </source>
</evidence>
<feature type="region of interest" description="Disordered" evidence="1">
    <location>
        <begin position="136"/>
        <end position="158"/>
    </location>
</feature>
<feature type="region of interest" description="Disordered" evidence="1">
    <location>
        <begin position="24"/>
        <end position="49"/>
    </location>
</feature>
<keyword evidence="3" id="KW-1185">Reference proteome</keyword>
<dbReference type="Proteomes" id="UP000315914">
    <property type="component" value="Unassembled WGS sequence"/>
</dbReference>
<feature type="compositionally biased region" description="Acidic residues" evidence="1">
    <location>
        <begin position="37"/>
        <end position="49"/>
    </location>
</feature>
<evidence type="ECO:0000313" key="3">
    <source>
        <dbReference type="Proteomes" id="UP000315914"/>
    </source>
</evidence>
<evidence type="ECO:0000256" key="1">
    <source>
        <dbReference type="SAM" id="MobiDB-lite"/>
    </source>
</evidence>
<dbReference type="InterPro" id="IPR022254">
    <property type="entry name" value="DUF3775"/>
</dbReference>
<accession>A0A560KDC6</accession>
<dbReference type="Pfam" id="PF12616">
    <property type="entry name" value="DUF3775"/>
    <property type="match status" value="1"/>
</dbReference>
<dbReference type="OrthoDB" id="5641374at2"/>
<comment type="caution">
    <text evidence="2">The sequence shown here is derived from an EMBL/GenBank/DDBJ whole genome shotgun (WGS) entry which is preliminary data.</text>
</comment>
<reference evidence="2 3" key="1">
    <citation type="submission" date="2019-06" db="EMBL/GenBank/DDBJ databases">
        <title>Genomic Encyclopedia of Type Strains, Phase IV (KMG-V): Genome sequencing to study the core and pangenomes of soil and plant-associated prokaryotes.</title>
        <authorList>
            <person name="Whitman W."/>
        </authorList>
    </citation>
    <scope>NUCLEOTIDE SEQUENCE [LARGE SCALE GENOMIC DNA]</scope>
    <source>
        <strain evidence="2 3">BR 10556</strain>
    </source>
</reference>
<dbReference type="AlphaFoldDB" id="A0A560KDC6"/>
<proteinExistence type="predicted"/>
<dbReference type="RefSeq" id="WP_080133342.1">
    <property type="nucleotide sequence ID" value="NZ_LWIG01000001.1"/>
</dbReference>
<sequence length="158" mass="17467">MPELAISAEKVAFIIEKAREFDVKEANADPDSGSNPSDDDAVDVLEDDGSDPVASELGGFIVALNEDEQVDLVALTWLGRGDGTIDDWDDLRDRAVEARSEYRKPRHETVQYLLGEPMLGDLLADGLDAFGIDWTDERLTADSSDPSERDEDEPTKRR</sequence>
<organism evidence="2 3">
    <name type="scientific">Bradyrhizobium sacchari</name>
    <dbReference type="NCBI Taxonomy" id="1399419"/>
    <lineage>
        <taxon>Bacteria</taxon>
        <taxon>Pseudomonadati</taxon>
        <taxon>Pseudomonadota</taxon>
        <taxon>Alphaproteobacteria</taxon>
        <taxon>Hyphomicrobiales</taxon>
        <taxon>Nitrobacteraceae</taxon>
        <taxon>Bradyrhizobium</taxon>
    </lineage>
</organism>
<dbReference type="EMBL" id="VITW01000002">
    <property type="protein sequence ID" value="TWB80999.1"/>
    <property type="molecule type" value="Genomic_DNA"/>
</dbReference>
<protein>
    <submittedName>
        <fullName evidence="2">Uncharacterized protein DUF3775</fullName>
    </submittedName>
</protein>
<name>A0A560KDC6_9BRAD</name>